<dbReference type="EMBL" id="KE345336">
    <property type="protein sequence ID" value="EXC01794.1"/>
    <property type="molecule type" value="Genomic_DNA"/>
</dbReference>
<evidence type="ECO:0000313" key="2">
    <source>
        <dbReference type="EMBL" id="EXC01794.1"/>
    </source>
</evidence>
<reference evidence="3" key="1">
    <citation type="submission" date="2013-01" db="EMBL/GenBank/DDBJ databases">
        <title>Draft Genome Sequence of a Mulberry Tree, Morus notabilis C.K. Schneid.</title>
        <authorList>
            <person name="He N."/>
            <person name="Zhao S."/>
        </authorList>
    </citation>
    <scope>NUCLEOTIDE SEQUENCE</scope>
</reference>
<gene>
    <name evidence="2" type="ORF">L484_021431</name>
</gene>
<organism evidence="2 3">
    <name type="scientific">Morus notabilis</name>
    <dbReference type="NCBI Taxonomy" id="981085"/>
    <lineage>
        <taxon>Eukaryota</taxon>
        <taxon>Viridiplantae</taxon>
        <taxon>Streptophyta</taxon>
        <taxon>Embryophyta</taxon>
        <taxon>Tracheophyta</taxon>
        <taxon>Spermatophyta</taxon>
        <taxon>Magnoliopsida</taxon>
        <taxon>eudicotyledons</taxon>
        <taxon>Gunneridae</taxon>
        <taxon>Pentapetalae</taxon>
        <taxon>rosids</taxon>
        <taxon>fabids</taxon>
        <taxon>Rosales</taxon>
        <taxon>Moraceae</taxon>
        <taxon>Moreae</taxon>
        <taxon>Morus</taxon>
    </lineage>
</organism>
<protein>
    <submittedName>
        <fullName evidence="2">Uncharacterized protein</fullName>
    </submittedName>
</protein>
<feature type="region of interest" description="Disordered" evidence="1">
    <location>
        <begin position="1"/>
        <end position="66"/>
    </location>
</feature>
<accession>W9RPD2</accession>
<proteinExistence type="predicted"/>
<sequence>MLQKHIKLWQDQGTHGDGRTRSNRPPLMKSDTWEGNSSSAEVQRAGSEGKIEKTQEKEEGTTCERRMRKRPRWFEEFEMGKNC</sequence>
<evidence type="ECO:0000256" key="1">
    <source>
        <dbReference type="SAM" id="MobiDB-lite"/>
    </source>
</evidence>
<dbReference type="Proteomes" id="UP000030645">
    <property type="component" value="Unassembled WGS sequence"/>
</dbReference>
<evidence type="ECO:0000313" key="3">
    <source>
        <dbReference type="Proteomes" id="UP000030645"/>
    </source>
</evidence>
<dbReference type="AlphaFoldDB" id="W9RPD2"/>
<feature type="compositionally biased region" description="Basic and acidic residues" evidence="1">
    <location>
        <begin position="47"/>
        <end position="65"/>
    </location>
</feature>
<keyword evidence="3" id="KW-1185">Reference proteome</keyword>
<name>W9RPD2_9ROSA</name>